<dbReference type="Pfam" id="PF00361">
    <property type="entry name" value="Proton_antipo_M"/>
    <property type="match status" value="1"/>
</dbReference>
<feature type="transmembrane region" description="Helical" evidence="5">
    <location>
        <begin position="423"/>
        <end position="441"/>
    </location>
</feature>
<feature type="transmembrane region" description="Helical" evidence="5">
    <location>
        <begin position="118"/>
        <end position="134"/>
    </location>
</feature>
<accession>A0A1Y3P9Z2</accession>
<feature type="transmembrane region" description="Helical" evidence="5">
    <location>
        <begin position="214"/>
        <end position="234"/>
    </location>
</feature>
<reference evidence="9" key="1">
    <citation type="submission" date="2016-06" db="EMBL/GenBank/DDBJ databases">
        <authorList>
            <person name="Nascimento L."/>
            <person name="Pereira R.V."/>
            <person name="Martins L.F."/>
            <person name="Quaggio R.B."/>
            <person name="Silva A.M."/>
            <person name="Setubal J.C."/>
        </authorList>
    </citation>
    <scope>NUCLEOTIDE SEQUENCE [LARGE SCALE GENOMIC DNA]</scope>
</reference>
<keyword evidence="5" id="KW-0874">Quinone</keyword>
<dbReference type="GO" id="GO:0042773">
    <property type="term" value="P:ATP synthesis coupled electron transport"/>
    <property type="evidence" value="ECO:0007669"/>
    <property type="project" value="InterPro"/>
</dbReference>
<dbReference type="GO" id="GO:0048038">
    <property type="term" value="F:quinone binding"/>
    <property type="evidence" value="ECO:0007669"/>
    <property type="project" value="UniProtKB-KW"/>
</dbReference>
<feature type="transmembrane region" description="Helical" evidence="5">
    <location>
        <begin position="255"/>
        <end position="278"/>
    </location>
</feature>
<protein>
    <recommendedName>
        <fullName evidence="5">NADH-quinone oxidoreductase subunit N</fullName>
        <ecNumber evidence="5">7.1.1.-</ecNumber>
    </recommendedName>
    <alternativeName>
        <fullName evidence="5">NADH dehydrogenase I subunit N</fullName>
    </alternativeName>
    <alternativeName>
        <fullName evidence="5">NDH-1 subunit N</fullName>
    </alternativeName>
</protein>
<feature type="transmembrane region" description="Helical" evidence="5">
    <location>
        <begin position="462"/>
        <end position="484"/>
    </location>
</feature>
<evidence type="ECO:0000256" key="5">
    <source>
        <dbReference type="HAMAP-Rule" id="MF_00445"/>
    </source>
</evidence>
<evidence type="ECO:0000313" key="8">
    <source>
        <dbReference type="EMBL" id="OUM84171.1"/>
    </source>
</evidence>
<feature type="domain" description="NADH:quinone oxidoreductase/Mrp antiporter transmembrane" evidence="7">
    <location>
        <begin position="136"/>
        <end position="436"/>
    </location>
</feature>
<evidence type="ECO:0000259" key="7">
    <source>
        <dbReference type="Pfam" id="PF00361"/>
    </source>
</evidence>
<comment type="subunit">
    <text evidence="5">NDH-1 is composed of 14 different subunits. Subunits NuoA, H, J, K, L, M, N constitute the membrane sector of the complex.</text>
</comment>
<evidence type="ECO:0000256" key="3">
    <source>
        <dbReference type="ARBA" id="ARBA00022989"/>
    </source>
</evidence>
<dbReference type="GO" id="GO:0005886">
    <property type="term" value="C:plasma membrane"/>
    <property type="evidence" value="ECO:0007669"/>
    <property type="project" value="UniProtKB-SubCell"/>
</dbReference>
<organism evidence="8 9">
    <name type="scientific">Bacillus thermozeamaize</name>
    <dbReference type="NCBI Taxonomy" id="230954"/>
    <lineage>
        <taxon>Bacteria</taxon>
        <taxon>Bacillati</taxon>
        <taxon>Bacillota</taxon>
        <taxon>Bacilli</taxon>
        <taxon>Bacillales</taxon>
        <taxon>Bacillaceae</taxon>
        <taxon>Bacillus</taxon>
    </lineage>
</organism>
<keyword evidence="5" id="KW-1003">Cell membrane</keyword>
<keyword evidence="5" id="KW-0813">Transport</keyword>
<evidence type="ECO:0000256" key="6">
    <source>
        <dbReference type="RuleBase" id="RU000320"/>
    </source>
</evidence>
<feature type="transmembrane region" description="Helical" evidence="5">
    <location>
        <begin position="140"/>
        <end position="159"/>
    </location>
</feature>
<dbReference type="EC" id="7.1.1.-" evidence="5"/>
<keyword evidence="3 5" id="KW-1133">Transmembrane helix</keyword>
<dbReference type="InterPro" id="IPR001750">
    <property type="entry name" value="ND/Mrp_TM"/>
</dbReference>
<feature type="transmembrane region" description="Helical" evidence="5">
    <location>
        <begin position="346"/>
        <end position="366"/>
    </location>
</feature>
<dbReference type="GO" id="GO:0008137">
    <property type="term" value="F:NADH dehydrogenase (ubiquinone) activity"/>
    <property type="evidence" value="ECO:0007669"/>
    <property type="project" value="InterPro"/>
</dbReference>
<gene>
    <name evidence="5" type="primary">nuoN</name>
    <name evidence="8" type="ORF">BAA01_04340</name>
</gene>
<feature type="transmembrane region" description="Helical" evidence="5">
    <location>
        <begin position="386"/>
        <end position="408"/>
    </location>
</feature>
<dbReference type="Proteomes" id="UP000196475">
    <property type="component" value="Unassembled WGS sequence"/>
</dbReference>
<keyword evidence="5" id="KW-0520">NAD</keyword>
<proteinExistence type="inferred from homology"/>
<feature type="transmembrane region" description="Helical" evidence="5">
    <location>
        <begin position="318"/>
        <end position="340"/>
    </location>
</feature>
<dbReference type="EMBL" id="LZRT01000142">
    <property type="protein sequence ID" value="OUM84171.1"/>
    <property type="molecule type" value="Genomic_DNA"/>
</dbReference>
<comment type="catalytic activity">
    <reaction evidence="5">
        <text>a quinone + NADH + 5 H(+)(in) = a quinol + NAD(+) + 4 H(+)(out)</text>
        <dbReference type="Rhea" id="RHEA:57888"/>
        <dbReference type="ChEBI" id="CHEBI:15378"/>
        <dbReference type="ChEBI" id="CHEBI:24646"/>
        <dbReference type="ChEBI" id="CHEBI:57540"/>
        <dbReference type="ChEBI" id="CHEBI:57945"/>
        <dbReference type="ChEBI" id="CHEBI:132124"/>
    </reaction>
</comment>
<feature type="transmembrane region" description="Helical" evidence="5">
    <location>
        <begin position="171"/>
        <end position="194"/>
    </location>
</feature>
<comment type="similarity">
    <text evidence="5">Belongs to the complex I subunit 2 family.</text>
</comment>
<dbReference type="GO" id="GO:0050136">
    <property type="term" value="F:NADH dehydrogenase (quinone) (non-electrogenic) activity"/>
    <property type="evidence" value="ECO:0007669"/>
    <property type="project" value="UniProtKB-UniRule"/>
</dbReference>
<feature type="transmembrane region" description="Helical" evidence="5">
    <location>
        <begin position="88"/>
        <end position="106"/>
    </location>
</feature>
<dbReference type="HAMAP" id="MF_00445">
    <property type="entry name" value="NDH1_NuoN_1"/>
    <property type="match status" value="1"/>
</dbReference>
<dbReference type="InterPro" id="IPR010096">
    <property type="entry name" value="NADH-Q_OxRdtase_suN/2"/>
</dbReference>
<dbReference type="AlphaFoldDB" id="A0A1Y3P9Z2"/>
<evidence type="ECO:0000256" key="1">
    <source>
        <dbReference type="ARBA" id="ARBA00004651"/>
    </source>
</evidence>
<keyword evidence="5" id="KW-1278">Translocase</keyword>
<evidence type="ECO:0000256" key="4">
    <source>
        <dbReference type="ARBA" id="ARBA00023136"/>
    </source>
</evidence>
<feature type="transmembrane region" description="Helical" evidence="5">
    <location>
        <begin position="20"/>
        <end position="40"/>
    </location>
</feature>
<name>A0A1Y3P9Z2_9BACI</name>
<dbReference type="NCBIfam" id="TIGR01770">
    <property type="entry name" value="NDH_I_N"/>
    <property type="match status" value="1"/>
</dbReference>
<comment type="subcellular location">
    <subcellularLocation>
        <location evidence="1 5">Cell membrane</location>
        <topology evidence="1 5">Multi-pass membrane protein</topology>
    </subcellularLocation>
    <subcellularLocation>
        <location evidence="6">Membrane</location>
        <topology evidence="6">Multi-pass membrane protein</topology>
    </subcellularLocation>
</comment>
<sequence>METQVETKLHPVLSYDWGLMAPELVVLVTAILVLVCDLLLPRKNPRRFLGAFAVLGVLLAMALMIAHLGGEPKEILGEQFRMDAFSQAFKLIILAAVAFSLVQIIYDGGRKEADTRAEYLYLMLTAALGAMIMVSSADLIPMYIGLETMSIASYIMAGIRKRDVKSNEAAFKYIVYGGAASAALLYGFSFIYGLTGSTNLYTIGERLPEAWNSGYSFILMIGFGLMLVGFGFKVSTVPFHMWAPDVYEGSPIPTVSFLSVASKAAGLAMMMRVFFLAFYGDLMESKLPAIGWLLSIVAAASMIIGTTTALHQVDVKRLMAYSSIGQAGYLLVPFAMMSTLMFDQMLFFLVAYLLMNLGLFTVLLVVGQSGDTNLRIFAGLYRRSPWLALAATLFLLSLAGFPFTAGFFGKFYILLGTLAMGNWWLPVLMAVTTVISYAFYFKIVRQMYLRVPAVADRLKVPPVLGLLILFAAVGTLVLGVYPGLAFDLMHQYFPVIQQFFTPATPAL</sequence>
<comment type="caution">
    <text evidence="8">The sequence shown here is derived from an EMBL/GenBank/DDBJ whole genome shotgun (WGS) entry which is preliminary data.</text>
</comment>
<evidence type="ECO:0000313" key="9">
    <source>
        <dbReference type="Proteomes" id="UP000196475"/>
    </source>
</evidence>
<evidence type="ECO:0000256" key="2">
    <source>
        <dbReference type="ARBA" id="ARBA00022692"/>
    </source>
</evidence>
<feature type="transmembrane region" description="Helical" evidence="5">
    <location>
        <begin position="290"/>
        <end position="311"/>
    </location>
</feature>
<comment type="function">
    <text evidence="5">NDH-1 shuttles electrons from NADH, via FMN and iron-sulfur (Fe-S) centers, to quinones in the respiratory chain. The immediate electron acceptor for the enzyme in this species is believed to be a menaquinone. Couples the redox reaction to proton translocation (for every two electrons transferred, four hydrogen ions are translocated across the cytoplasmic membrane), and thus conserves the redox energy in a proton gradient.</text>
</comment>
<feature type="transmembrane region" description="Helical" evidence="5">
    <location>
        <begin position="47"/>
        <end position="68"/>
    </location>
</feature>
<keyword evidence="2 5" id="KW-0812">Transmembrane</keyword>
<dbReference type="PANTHER" id="PTHR22773">
    <property type="entry name" value="NADH DEHYDROGENASE"/>
    <property type="match status" value="1"/>
</dbReference>
<keyword evidence="4 5" id="KW-0472">Membrane</keyword>